<reference evidence="3" key="1">
    <citation type="journal article" date="2013" name="Genome Announc.">
        <title>Draft genome sequence of the ascomycete Phaeoacremonium aleophilum strain UCR-PA7, a causal agent of the esca disease complex in grapevines.</title>
        <authorList>
            <person name="Blanco-Ulate B."/>
            <person name="Rolshausen P."/>
            <person name="Cantu D."/>
        </authorList>
    </citation>
    <scope>NUCLEOTIDE SEQUENCE [LARGE SCALE GENOMIC DNA]</scope>
    <source>
        <strain evidence="3">UCR-PA7</strain>
    </source>
</reference>
<keyword evidence="2" id="KW-0808">Transferase</keyword>
<protein>
    <submittedName>
        <fullName evidence="2">Putative glutathione s-transferase protein</fullName>
    </submittedName>
</protein>
<dbReference type="InterPro" id="IPR058268">
    <property type="entry name" value="DUF7962"/>
</dbReference>
<dbReference type="HOGENOM" id="CLU_039745_0_0_1"/>
<proteinExistence type="predicted"/>
<gene>
    <name evidence="2" type="ORF">UCRPA7_4571</name>
</gene>
<organism evidence="2 3">
    <name type="scientific">Phaeoacremonium minimum (strain UCR-PA7)</name>
    <name type="common">Esca disease fungus</name>
    <name type="synonym">Togninia minima</name>
    <dbReference type="NCBI Taxonomy" id="1286976"/>
    <lineage>
        <taxon>Eukaryota</taxon>
        <taxon>Fungi</taxon>
        <taxon>Dikarya</taxon>
        <taxon>Ascomycota</taxon>
        <taxon>Pezizomycotina</taxon>
        <taxon>Sordariomycetes</taxon>
        <taxon>Sordariomycetidae</taxon>
        <taxon>Togniniales</taxon>
        <taxon>Togniniaceae</taxon>
        <taxon>Phaeoacremonium</taxon>
    </lineage>
</organism>
<keyword evidence="3" id="KW-1185">Reference proteome</keyword>
<accession>R8BKK2</accession>
<evidence type="ECO:0000313" key="3">
    <source>
        <dbReference type="Proteomes" id="UP000014074"/>
    </source>
</evidence>
<dbReference type="EMBL" id="KB933121">
    <property type="protein sequence ID" value="EON99888.1"/>
    <property type="molecule type" value="Genomic_DNA"/>
</dbReference>
<dbReference type="KEGG" id="tmn:UCRPA7_4571"/>
<dbReference type="Gene3D" id="1.20.1050.10">
    <property type="match status" value="1"/>
</dbReference>
<evidence type="ECO:0000313" key="2">
    <source>
        <dbReference type="EMBL" id="EON99888.1"/>
    </source>
</evidence>
<name>R8BKK2_PHAM7</name>
<dbReference type="Pfam" id="PF25907">
    <property type="entry name" value="DUF7962"/>
    <property type="match status" value="1"/>
</dbReference>
<dbReference type="PROSITE" id="PS50405">
    <property type="entry name" value="GST_CTER"/>
    <property type="match status" value="1"/>
</dbReference>
<dbReference type="InterPro" id="IPR036282">
    <property type="entry name" value="Glutathione-S-Trfase_C_sf"/>
</dbReference>
<sequence length="301" mass="33555">MPRPDLAKLGINYRRIPVLSTGQDVYLDTRLIIQKLEQLEVSNPKLGADGPERKAIEKLLEIFAVDGGIFSRAAQLLPSDLPMLKDPAFGKDRIDFNNGRRWSRDDWTVVKPEAINEIRNAMEFLETTLLADGRDWILKTDQPSLADIEGVWPLHWIAGIPGALPPDQVSAERFPKVYAWINRFQKAVSAAKKSQPKPLDISGDKARELILNSGYSDPDGQVDPSDPLTRAHNLKRGEPVTVWPTDTGSSHRDVGLLVSLDGKEVVYETQPDTSPKQGVRVHAPRHGFRISHADRVSSLKL</sequence>
<dbReference type="AlphaFoldDB" id="R8BKK2"/>
<dbReference type="OrthoDB" id="202840at2759"/>
<dbReference type="eggNOG" id="ENOG502S039">
    <property type="taxonomic scope" value="Eukaryota"/>
</dbReference>
<evidence type="ECO:0000259" key="1">
    <source>
        <dbReference type="PROSITE" id="PS50405"/>
    </source>
</evidence>
<dbReference type="GO" id="GO:0016740">
    <property type="term" value="F:transferase activity"/>
    <property type="evidence" value="ECO:0007669"/>
    <property type="project" value="UniProtKB-KW"/>
</dbReference>
<dbReference type="SUPFAM" id="SSF47616">
    <property type="entry name" value="GST C-terminal domain-like"/>
    <property type="match status" value="1"/>
</dbReference>
<feature type="domain" description="GST C-terminal" evidence="1">
    <location>
        <begin position="49"/>
        <end position="209"/>
    </location>
</feature>
<dbReference type="Proteomes" id="UP000014074">
    <property type="component" value="Unassembled WGS sequence"/>
</dbReference>
<dbReference type="Gene3D" id="3.40.30.110">
    <property type="match status" value="2"/>
</dbReference>
<dbReference type="RefSeq" id="XP_007915313.1">
    <property type="nucleotide sequence ID" value="XM_007917122.1"/>
</dbReference>
<dbReference type="InterPro" id="IPR010987">
    <property type="entry name" value="Glutathione-S-Trfase_C-like"/>
</dbReference>
<dbReference type="GeneID" id="19325034"/>